<dbReference type="AlphaFoldDB" id="A0A067SRB9"/>
<feature type="region of interest" description="Disordered" evidence="1">
    <location>
        <begin position="1"/>
        <end position="113"/>
    </location>
</feature>
<proteinExistence type="predicted"/>
<feature type="compositionally biased region" description="Polar residues" evidence="1">
    <location>
        <begin position="99"/>
        <end position="109"/>
    </location>
</feature>
<evidence type="ECO:0000313" key="3">
    <source>
        <dbReference type="Proteomes" id="UP000027222"/>
    </source>
</evidence>
<organism evidence="2 3">
    <name type="scientific">Galerina marginata (strain CBS 339.88)</name>
    <dbReference type="NCBI Taxonomy" id="685588"/>
    <lineage>
        <taxon>Eukaryota</taxon>
        <taxon>Fungi</taxon>
        <taxon>Dikarya</taxon>
        <taxon>Basidiomycota</taxon>
        <taxon>Agaricomycotina</taxon>
        <taxon>Agaricomycetes</taxon>
        <taxon>Agaricomycetidae</taxon>
        <taxon>Agaricales</taxon>
        <taxon>Agaricineae</taxon>
        <taxon>Strophariaceae</taxon>
        <taxon>Galerina</taxon>
    </lineage>
</organism>
<dbReference type="OrthoDB" id="3025194at2759"/>
<feature type="region of interest" description="Disordered" evidence="1">
    <location>
        <begin position="152"/>
        <end position="190"/>
    </location>
</feature>
<dbReference type="HOGENOM" id="CLU_994159_0_0_1"/>
<keyword evidence="3" id="KW-1185">Reference proteome</keyword>
<protein>
    <submittedName>
        <fullName evidence="2">Uncharacterized protein</fullName>
    </submittedName>
</protein>
<evidence type="ECO:0000313" key="2">
    <source>
        <dbReference type="EMBL" id="KDR72577.1"/>
    </source>
</evidence>
<gene>
    <name evidence="2" type="ORF">GALMADRAFT_252714</name>
</gene>
<reference evidence="3" key="1">
    <citation type="journal article" date="2014" name="Proc. Natl. Acad. Sci. U.S.A.">
        <title>Extensive sampling of basidiomycete genomes demonstrates inadequacy of the white-rot/brown-rot paradigm for wood decay fungi.</title>
        <authorList>
            <person name="Riley R."/>
            <person name="Salamov A.A."/>
            <person name="Brown D.W."/>
            <person name="Nagy L.G."/>
            <person name="Floudas D."/>
            <person name="Held B.W."/>
            <person name="Levasseur A."/>
            <person name="Lombard V."/>
            <person name="Morin E."/>
            <person name="Otillar R."/>
            <person name="Lindquist E.A."/>
            <person name="Sun H."/>
            <person name="LaButti K.M."/>
            <person name="Schmutz J."/>
            <person name="Jabbour D."/>
            <person name="Luo H."/>
            <person name="Baker S.E."/>
            <person name="Pisabarro A.G."/>
            <person name="Walton J.D."/>
            <person name="Blanchette R.A."/>
            <person name="Henrissat B."/>
            <person name="Martin F."/>
            <person name="Cullen D."/>
            <person name="Hibbett D.S."/>
            <person name="Grigoriev I.V."/>
        </authorList>
    </citation>
    <scope>NUCLEOTIDE SEQUENCE [LARGE SCALE GENOMIC DNA]</scope>
    <source>
        <strain evidence="3">CBS 339.88</strain>
    </source>
</reference>
<dbReference type="Proteomes" id="UP000027222">
    <property type="component" value="Unassembled WGS sequence"/>
</dbReference>
<dbReference type="STRING" id="685588.A0A067SRB9"/>
<name>A0A067SRB9_GALM3</name>
<accession>A0A067SRB9</accession>
<feature type="compositionally biased region" description="Polar residues" evidence="1">
    <location>
        <begin position="75"/>
        <end position="86"/>
    </location>
</feature>
<feature type="compositionally biased region" description="Basic and acidic residues" evidence="1">
    <location>
        <begin position="152"/>
        <end position="186"/>
    </location>
</feature>
<feature type="compositionally biased region" description="Basic and acidic residues" evidence="1">
    <location>
        <begin position="18"/>
        <end position="49"/>
    </location>
</feature>
<evidence type="ECO:0000256" key="1">
    <source>
        <dbReference type="SAM" id="MobiDB-lite"/>
    </source>
</evidence>
<sequence>MDSPEAPMDQASNAANGETRDGVILKTDLTSENRDDVVEKTGEKPEETKIVIATDSRPSLLPEASGANNFIWDASQGSGRSATVGGSTAPKPESKSGSKPEQMSTTTKNVAPIPVDKPVVQSLEPAPIDKAFAELEYREVLFERREREIDRRERELDRRERELERRERELERRQREFDQDKARAAPDVHQGPHLQEAIDILSAKIEQSLLAERKKTVEREAAFEAKVMSKVNEVLENERQLYGVMRMSDNEVNEMVENSVGYLLQNVGVIITFECLFFIP</sequence>
<dbReference type="EMBL" id="KL142388">
    <property type="protein sequence ID" value="KDR72577.1"/>
    <property type="molecule type" value="Genomic_DNA"/>
</dbReference>